<organism evidence="1 2">
    <name type="scientific">Kitasatospora terrestris</name>
    <dbReference type="NCBI Taxonomy" id="258051"/>
    <lineage>
        <taxon>Bacteria</taxon>
        <taxon>Bacillati</taxon>
        <taxon>Actinomycetota</taxon>
        <taxon>Actinomycetes</taxon>
        <taxon>Kitasatosporales</taxon>
        <taxon>Streptomycetaceae</taxon>
        <taxon>Kitasatospora</taxon>
    </lineage>
</organism>
<evidence type="ECO:0000313" key="1">
    <source>
        <dbReference type="EMBL" id="GAA4851072.1"/>
    </source>
</evidence>
<proteinExistence type="predicted"/>
<reference evidence="2" key="1">
    <citation type="journal article" date="2019" name="Int. J. Syst. Evol. Microbiol.">
        <title>The Global Catalogue of Microorganisms (GCM) 10K type strain sequencing project: providing services to taxonomists for standard genome sequencing and annotation.</title>
        <authorList>
            <consortium name="The Broad Institute Genomics Platform"/>
            <consortium name="The Broad Institute Genome Sequencing Center for Infectious Disease"/>
            <person name="Wu L."/>
            <person name="Ma J."/>
        </authorList>
    </citation>
    <scope>NUCLEOTIDE SEQUENCE [LARGE SCALE GENOMIC DNA]</scope>
    <source>
        <strain evidence="2">JCM 13006</strain>
    </source>
</reference>
<name>A0ABP9DLA0_9ACTN</name>
<evidence type="ECO:0008006" key="3">
    <source>
        <dbReference type="Google" id="ProtNLM"/>
    </source>
</evidence>
<protein>
    <recommendedName>
        <fullName evidence="3">WXG100 family type VII secretion target</fullName>
    </recommendedName>
</protein>
<comment type="caution">
    <text evidence="1">The sequence shown here is derived from an EMBL/GenBank/DDBJ whole genome shotgun (WGS) entry which is preliminary data.</text>
</comment>
<keyword evidence="2" id="KW-1185">Reference proteome</keyword>
<dbReference type="Proteomes" id="UP001501752">
    <property type="component" value="Unassembled WGS sequence"/>
</dbReference>
<evidence type="ECO:0000313" key="2">
    <source>
        <dbReference type="Proteomes" id="UP001501752"/>
    </source>
</evidence>
<gene>
    <name evidence="1" type="ORF">GCM10023235_30120</name>
</gene>
<dbReference type="EMBL" id="BAABIS010000001">
    <property type="protein sequence ID" value="GAA4851072.1"/>
    <property type="molecule type" value="Genomic_DNA"/>
</dbReference>
<accession>A0ABP9DLA0</accession>
<sequence length="109" mass="12326">MADGYRVNTDELEAVVKRLRAIQQNMAQTTEKSTYGTIVSQSDFGVNFTHADGLYQAHDRMQGWLSRTINDLNALINEFGDKTQTVNNAYKGLEMEGVATMNKYQQELD</sequence>